<dbReference type="RefSeq" id="WP_136383453.1">
    <property type="nucleotide sequence ID" value="NZ_SSOD01000002.1"/>
</dbReference>
<reference evidence="1 2" key="1">
    <citation type="submission" date="2019-04" db="EMBL/GenBank/DDBJ databases">
        <title>Azoarcus rhizosphaerae sp. nov. isolated from rhizosphere of Ficus religiosa.</title>
        <authorList>
            <person name="Lin S.-Y."/>
            <person name="Hameed A."/>
            <person name="Hsu Y.-H."/>
            <person name="Young C.-C."/>
        </authorList>
    </citation>
    <scope>NUCLEOTIDE SEQUENCE [LARGE SCALE GENOMIC DNA]</scope>
    <source>
        <strain evidence="1 2">CC-YHH848</strain>
    </source>
</reference>
<evidence type="ECO:0008006" key="3">
    <source>
        <dbReference type="Google" id="ProtNLM"/>
    </source>
</evidence>
<proteinExistence type="predicted"/>
<organism evidence="1 2">
    <name type="scientific">Pseudothauera rhizosphaerae</name>
    <dbReference type="NCBI Taxonomy" id="2565932"/>
    <lineage>
        <taxon>Bacteria</taxon>
        <taxon>Pseudomonadati</taxon>
        <taxon>Pseudomonadota</taxon>
        <taxon>Betaproteobacteria</taxon>
        <taxon>Rhodocyclales</taxon>
        <taxon>Zoogloeaceae</taxon>
        <taxon>Pseudothauera</taxon>
    </lineage>
</organism>
<protein>
    <recommendedName>
        <fullName evidence="3">MazG nucleotide pyrophosphohydrolase domain-containing protein</fullName>
    </recommendedName>
</protein>
<comment type="caution">
    <text evidence="1">The sequence shown here is derived from an EMBL/GenBank/DDBJ whole genome shotgun (WGS) entry which is preliminary data.</text>
</comment>
<evidence type="ECO:0000313" key="2">
    <source>
        <dbReference type="Proteomes" id="UP000307956"/>
    </source>
</evidence>
<sequence>MSTMQNVMMNLFEHAKRSMDDADMKEVANLTDSAADEARRLAAICESLGCLISSDGDNSPMAGSFRDSDEVSGLLWALGHSFDTIAAMVEVGDEATFHLNELRMKKASEGQA</sequence>
<dbReference type="Proteomes" id="UP000307956">
    <property type="component" value="Unassembled WGS sequence"/>
</dbReference>
<dbReference type="OrthoDB" id="9182390at2"/>
<dbReference type="AlphaFoldDB" id="A0A4S4AW57"/>
<name>A0A4S4AW57_9RHOO</name>
<accession>A0A4S4AW57</accession>
<dbReference type="EMBL" id="SSOD01000002">
    <property type="protein sequence ID" value="THF64264.1"/>
    <property type="molecule type" value="Genomic_DNA"/>
</dbReference>
<keyword evidence="2" id="KW-1185">Reference proteome</keyword>
<gene>
    <name evidence="1" type="ORF">E6O51_02795</name>
</gene>
<evidence type="ECO:0000313" key="1">
    <source>
        <dbReference type="EMBL" id="THF64264.1"/>
    </source>
</evidence>